<feature type="compositionally biased region" description="Polar residues" evidence="1">
    <location>
        <begin position="65"/>
        <end position="76"/>
    </location>
</feature>
<feature type="region of interest" description="Disordered" evidence="1">
    <location>
        <begin position="1"/>
        <end position="20"/>
    </location>
</feature>
<sequence>MYNQSNNYHQTSNSKVNPGGFIAPNSVSYAGGFRDPNATTNPGGFRIPTQPIYHNNNYHDKHRNSTSQYPPISTVNPYPPTTEDNRRDSMPIKGHNNQVESNSNSNNIVQSPINVTAYPPYKTLGTGYPPPSQNSYPLSQNQTYSSITNPVDLQRRFYGTCRACDKPNSDFAECSSCKNWILQMETMINARKSLINQQLCAKCQLPKHVHSQMAACAECGFPKSHLEELNKIAIKNENENDNDNNNNNSNSGNTFNSNDKKIGLICGNCNHPLVNYLKCPSFIEIAQRMRKERECLPYEDPNFAKLSKIIKQYSDLEKQKDTNSIPARKCVPDDDTVNELQSKFDDFKLKN</sequence>
<keyword evidence="3" id="KW-1185">Reference proteome</keyword>
<reference evidence="2 3" key="1">
    <citation type="submission" date="2018-06" db="EMBL/GenBank/DDBJ databases">
        <title>Comparative genomics reveals the genomic features of Rhizophagus irregularis, R. cerebriforme, R. diaphanum and Gigaspora rosea, and their symbiotic lifestyle signature.</title>
        <authorList>
            <person name="Morin E."/>
            <person name="San Clemente H."/>
            <person name="Chen E.C.H."/>
            <person name="De La Providencia I."/>
            <person name="Hainaut M."/>
            <person name="Kuo A."/>
            <person name="Kohler A."/>
            <person name="Murat C."/>
            <person name="Tang N."/>
            <person name="Roy S."/>
            <person name="Loubradou J."/>
            <person name="Henrissat B."/>
            <person name="Grigoriev I.V."/>
            <person name="Corradi N."/>
            <person name="Roux C."/>
            <person name="Martin F.M."/>
        </authorList>
    </citation>
    <scope>NUCLEOTIDE SEQUENCE [LARGE SCALE GENOMIC DNA]</scope>
    <source>
        <strain evidence="2 3">DAOM 227022</strain>
    </source>
</reference>
<feature type="region of interest" description="Disordered" evidence="1">
    <location>
        <begin position="33"/>
        <end position="110"/>
    </location>
</feature>
<feature type="compositionally biased region" description="Low complexity" evidence="1">
    <location>
        <begin position="96"/>
        <end position="110"/>
    </location>
</feature>
<proteinExistence type="predicted"/>
<comment type="caution">
    <text evidence="2">The sequence shown here is derived from an EMBL/GenBank/DDBJ whole genome shotgun (WGS) entry which is preliminary data.</text>
</comment>
<organism evidence="2 3">
    <name type="scientific">Glomus cerebriforme</name>
    <dbReference type="NCBI Taxonomy" id="658196"/>
    <lineage>
        <taxon>Eukaryota</taxon>
        <taxon>Fungi</taxon>
        <taxon>Fungi incertae sedis</taxon>
        <taxon>Mucoromycota</taxon>
        <taxon>Glomeromycotina</taxon>
        <taxon>Glomeromycetes</taxon>
        <taxon>Glomerales</taxon>
        <taxon>Glomeraceae</taxon>
        <taxon>Glomus</taxon>
    </lineage>
</organism>
<dbReference type="OrthoDB" id="2367607at2759"/>
<evidence type="ECO:0000313" key="2">
    <source>
        <dbReference type="EMBL" id="RIA84898.1"/>
    </source>
</evidence>
<protein>
    <submittedName>
        <fullName evidence="2">Uncharacterized protein</fullName>
    </submittedName>
</protein>
<feature type="compositionally biased region" description="Polar residues" evidence="1">
    <location>
        <begin position="1"/>
        <end position="16"/>
    </location>
</feature>
<name>A0A397SFV7_9GLOM</name>
<dbReference type="EMBL" id="QKYT01000462">
    <property type="protein sequence ID" value="RIA84898.1"/>
    <property type="molecule type" value="Genomic_DNA"/>
</dbReference>
<dbReference type="AlphaFoldDB" id="A0A397SFV7"/>
<evidence type="ECO:0000256" key="1">
    <source>
        <dbReference type="SAM" id="MobiDB-lite"/>
    </source>
</evidence>
<evidence type="ECO:0000313" key="3">
    <source>
        <dbReference type="Proteomes" id="UP000265703"/>
    </source>
</evidence>
<dbReference type="Proteomes" id="UP000265703">
    <property type="component" value="Unassembled WGS sequence"/>
</dbReference>
<gene>
    <name evidence="2" type="ORF">C1645_742003</name>
</gene>
<accession>A0A397SFV7</accession>